<dbReference type="EC" id="2.7.1.33" evidence="6 16"/>
<reference evidence="17 18" key="1">
    <citation type="journal article" date="2024" name="Front. Microbiol.">
        <title>Novel thermophilic genera Geochorda gen. nov. and Carboxydochorda gen. nov. from the deep terrestrial subsurface reveal the ecophysiological diversity in the class Limnochordia.</title>
        <authorList>
            <person name="Karnachuk O.V."/>
            <person name="Lukina A.P."/>
            <person name="Avakyan M.R."/>
            <person name="Kadnikov V.V."/>
            <person name="Begmatov S."/>
            <person name="Beletsky A.V."/>
            <person name="Vlasova K.G."/>
            <person name="Novikov A.A."/>
            <person name="Shcherbakova V.A."/>
            <person name="Mardanov A.V."/>
            <person name="Ravin N.V."/>
        </authorList>
    </citation>
    <scope>NUCLEOTIDE SEQUENCE [LARGE SCALE GENOMIC DNA]</scope>
    <source>
        <strain evidence="17 18">L945</strain>
    </source>
</reference>
<dbReference type="Pfam" id="PF03309">
    <property type="entry name" value="Pan_kinase"/>
    <property type="match status" value="1"/>
</dbReference>
<keyword evidence="11 16" id="KW-0067">ATP-binding</keyword>
<evidence type="ECO:0000256" key="3">
    <source>
        <dbReference type="ARBA" id="ARBA00004496"/>
    </source>
</evidence>
<evidence type="ECO:0000256" key="7">
    <source>
        <dbReference type="ARBA" id="ARBA00022490"/>
    </source>
</evidence>
<comment type="subunit">
    <text evidence="5 16">Homodimer.</text>
</comment>
<dbReference type="Gene3D" id="3.30.420.40">
    <property type="match status" value="2"/>
</dbReference>
<organism evidence="17 18">
    <name type="scientific">Carboxydichorda subterranea</name>
    <dbReference type="NCBI Taxonomy" id="3109565"/>
    <lineage>
        <taxon>Bacteria</taxon>
        <taxon>Bacillati</taxon>
        <taxon>Bacillota</taxon>
        <taxon>Limnochordia</taxon>
        <taxon>Limnochordales</taxon>
        <taxon>Geochordaceae</taxon>
        <taxon>Carboxydichorda</taxon>
    </lineage>
</organism>
<accession>A0ABZ1BVT2</accession>
<feature type="binding site" evidence="16">
    <location>
        <position position="132"/>
    </location>
    <ligand>
        <name>ATP</name>
        <dbReference type="ChEBI" id="CHEBI:30616"/>
    </ligand>
</feature>
<feature type="active site" description="Proton acceptor" evidence="16">
    <location>
        <position position="109"/>
    </location>
</feature>
<evidence type="ECO:0000256" key="2">
    <source>
        <dbReference type="ARBA" id="ARBA00001958"/>
    </source>
</evidence>
<evidence type="ECO:0000256" key="6">
    <source>
        <dbReference type="ARBA" id="ARBA00012102"/>
    </source>
</evidence>
<evidence type="ECO:0000313" key="18">
    <source>
        <dbReference type="Proteomes" id="UP001332192"/>
    </source>
</evidence>
<keyword evidence="18" id="KW-1185">Reference proteome</keyword>
<dbReference type="GO" id="GO:0004594">
    <property type="term" value="F:pantothenate kinase activity"/>
    <property type="evidence" value="ECO:0007669"/>
    <property type="project" value="UniProtKB-EC"/>
</dbReference>
<sequence length="259" mass="27364">MLLAVDVGNTTTGVAVYEGERLVHHWWLTTFRERTADELALTLSGLMHLDGASPARLTGAAISSVVPSQTEPWRAACRRFFGIEPLVIGPETPAGVKIGYRFPEELGADRIVNAAAAVHLYGAPVVVVDFGTATTFDVVDARGEYVGGAIAPGVGISAEALFERAARLPRVELSRPPSVIGRTTAESIQSGIVFGFAGQVDGIVRRILKSVGGKARVVATGGLASLIAPECETVEETNPLLTLEGLRLIFARHQASRPS</sequence>
<keyword evidence="12 16" id="KW-0630">Potassium</keyword>
<dbReference type="NCBIfam" id="TIGR00671">
    <property type="entry name" value="baf"/>
    <property type="match status" value="1"/>
</dbReference>
<feature type="binding site" evidence="16">
    <location>
        <begin position="6"/>
        <end position="13"/>
    </location>
    <ligand>
        <name>ATP</name>
        <dbReference type="ChEBI" id="CHEBI:30616"/>
    </ligand>
</feature>
<keyword evidence="16" id="KW-0479">Metal-binding</keyword>
<dbReference type="PANTHER" id="PTHR34265">
    <property type="entry name" value="TYPE III PANTOTHENATE KINASE"/>
    <property type="match status" value="1"/>
</dbReference>
<dbReference type="NCBIfam" id="NF009855">
    <property type="entry name" value="PRK13321.1"/>
    <property type="match status" value="1"/>
</dbReference>
<feature type="binding site" evidence="16">
    <location>
        <position position="184"/>
    </location>
    <ligand>
        <name>substrate</name>
    </ligand>
</feature>
<comment type="subcellular location">
    <subcellularLocation>
        <location evidence="3 16">Cytoplasm</location>
    </subcellularLocation>
</comment>
<feature type="binding site" evidence="16">
    <location>
        <position position="100"/>
    </location>
    <ligand>
        <name>substrate</name>
    </ligand>
</feature>
<keyword evidence="10 16" id="KW-0418">Kinase</keyword>
<comment type="cofactor">
    <cofactor evidence="16">
        <name>NH4(+)</name>
        <dbReference type="ChEBI" id="CHEBI:28938"/>
    </cofactor>
    <cofactor evidence="16">
        <name>K(+)</name>
        <dbReference type="ChEBI" id="CHEBI:29103"/>
    </cofactor>
    <text evidence="16">A monovalent cation. Ammonium or potassium.</text>
</comment>
<comment type="catalytic activity">
    <reaction evidence="1 16">
        <text>(R)-pantothenate + ATP = (R)-4'-phosphopantothenate + ADP + H(+)</text>
        <dbReference type="Rhea" id="RHEA:16373"/>
        <dbReference type="ChEBI" id="CHEBI:10986"/>
        <dbReference type="ChEBI" id="CHEBI:15378"/>
        <dbReference type="ChEBI" id="CHEBI:29032"/>
        <dbReference type="ChEBI" id="CHEBI:30616"/>
        <dbReference type="ChEBI" id="CHEBI:456216"/>
        <dbReference type="EC" id="2.7.1.33"/>
    </reaction>
</comment>
<dbReference type="PANTHER" id="PTHR34265:SF1">
    <property type="entry name" value="TYPE III PANTOTHENATE KINASE"/>
    <property type="match status" value="1"/>
</dbReference>
<dbReference type="RefSeq" id="WP_324715997.1">
    <property type="nucleotide sequence ID" value="NZ_CP141615.1"/>
</dbReference>
<dbReference type="SUPFAM" id="SSF53067">
    <property type="entry name" value="Actin-like ATPase domain"/>
    <property type="match status" value="2"/>
</dbReference>
<feature type="binding site" evidence="16">
    <location>
        <begin position="107"/>
        <end position="110"/>
    </location>
    <ligand>
        <name>substrate</name>
    </ligand>
</feature>
<evidence type="ECO:0000256" key="8">
    <source>
        <dbReference type="ARBA" id="ARBA00022679"/>
    </source>
</evidence>
<dbReference type="InterPro" id="IPR043129">
    <property type="entry name" value="ATPase_NBD"/>
</dbReference>
<evidence type="ECO:0000256" key="1">
    <source>
        <dbReference type="ARBA" id="ARBA00001206"/>
    </source>
</evidence>
<keyword evidence="9 16" id="KW-0547">Nucleotide-binding</keyword>
<evidence type="ECO:0000256" key="10">
    <source>
        <dbReference type="ARBA" id="ARBA00022777"/>
    </source>
</evidence>
<dbReference type="HAMAP" id="MF_01274">
    <property type="entry name" value="Pantothen_kinase_3"/>
    <property type="match status" value="1"/>
</dbReference>
<dbReference type="EMBL" id="CP141615">
    <property type="protein sequence ID" value="WRP16725.1"/>
    <property type="molecule type" value="Genomic_DNA"/>
</dbReference>
<evidence type="ECO:0000256" key="9">
    <source>
        <dbReference type="ARBA" id="ARBA00022741"/>
    </source>
</evidence>
<keyword evidence="13 16" id="KW-0173">Coenzyme A biosynthesis</keyword>
<evidence type="ECO:0000256" key="15">
    <source>
        <dbReference type="ARBA" id="ARBA00040883"/>
    </source>
</evidence>
<gene>
    <name evidence="16" type="primary">coaX</name>
    <name evidence="17" type="ORF">U7230_11610</name>
</gene>
<dbReference type="InterPro" id="IPR004619">
    <property type="entry name" value="Type_III_PanK"/>
</dbReference>
<comment type="pathway">
    <text evidence="4 16">Cofactor biosynthesis; coenzyme A biosynthesis; CoA from (R)-pantothenate: step 1/5.</text>
</comment>
<evidence type="ECO:0000256" key="11">
    <source>
        <dbReference type="ARBA" id="ARBA00022840"/>
    </source>
</evidence>
<evidence type="ECO:0000256" key="12">
    <source>
        <dbReference type="ARBA" id="ARBA00022958"/>
    </source>
</evidence>
<proteinExistence type="inferred from homology"/>
<evidence type="ECO:0000256" key="16">
    <source>
        <dbReference type="HAMAP-Rule" id="MF_01274"/>
    </source>
</evidence>
<evidence type="ECO:0000256" key="5">
    <source>
        <dbReference type="ARBA" id="ARBA00011738"/>
    </source>
</evidence>
<keyword evidence="7 16" id="KW-0963">Cytoplasm</keyword>
<evidence type="ECO:0000256" key="14">
    <source>
        <dbReference type="ARBA" id="ARBA00038036"/>
    </source>
</evidence>
<comment type="function">
    <text evidence="16">Catalyzes the phosphorylation of pantothenate (Pan), the first step in CoA biosynthesis.</text>
</comment>
<dbReference type="Proteomes" id="UP001332192">
    <property type="component" value="Chromosome"/>
</dbReference>
<evidence type="ECO:0000256" key="13">
    <source>
        <dbReference type="ARBA" id="ARBA00022993"/>
    </source>
</evidence>
<feature type="binding site" evidence="16">
    <location>
        <position position="129"/>
    </location>
    <ligand>
        <name>K(+)</name>
        <dbReference type="ChEBI" id="CHEBI:29103"/>
    </ligand>
</feature>
<protein>
    <recommendedName>
        <fullName evidence="15 16">Type III pantothenate kinase</fullName>
        <ecNumber evidence="6 16">2.7.1.33</ecNumber>
    </recommendedName>
    <alternativeName>
        <fullName evidence="16">PanK-III</fullName>
    </alternativeName>
    <alternativeName>
        <fullName evidence="16">Pantothenic acid kinase</fullName>
    </alternativeName>
</protein>
<comment type="similarity">
    <text evidence="14 16">Belongs to the type III pantothenate kinase family.</text>
</comment>
<name>A0ABZ1BVT2_9FIRM</name>
<dbReference type="NCBIfam" id="NF009848">
    <property type="entry name" value="PRK13318.1-6"/>
    <property type="match status" value="1"/>
</dbReference>
<dbReference type="CDD" id="cd24015">
    <property type="entry name" value="ASKHA_NBD_PanK-III"/>
    <property type="match status" value="1"/>
</dbReference>
<evidence type="ECO:0000256" key="4">
    <source>
        <dbReference type="ARBA" id="ARBA00005225"/>
    </source>
</evidence>
<keyword evidence="8 16" id="KW-0808">Transferase</keyword>
<evidence type="ECO:0000313" key="17">
    <source>
        <dbReference type="EMBL" id="WRP16725.1"/>
    </source>
</evidence>
<comment type="cofactor">
    <cofactor evidence="2">
        <name>K(+)</name>
        <dbReference type="ChEBI" id="CHEBI:29103"/>
    </cofactor>
</comment>